<keyword evidence="3" id="KW-0418">Kinase</keyword>
<dbReference type="Proteomes" id="UP000306628">
    <property type="component" value="Unassembled WGS sequence"/>
</dbReference>
<sequence>MNVIGLADVDAGMIELVGGKAAGLGEMIRAGERVPDGFCLTTEAFRAGGIPDREVADAYERLGKGPVAVRSSATAEDLPEASFAGQQDTFLEVAGTDELLEAIRKCWESLNTERAIAYRAAHHIDESAIAMAVVVQRMVEPQAAGVLFTANPITGTRGEGVVDATPGLGTAVVDGSTDTDHYVLDGTRHDHGCLSQAQLDELGAAGRRLEEHFGSPQDIEFAFDHDGTLWLLQSRAITTLFPLPPGRGLPQPRVYLEIGHMQGLLHPATPMGMSALLLVTEQWLESMRMRNVQDKVKQMMVDVDGHFYVDLTPFARNKKIRQRLPAGMEIYGPRVSTALAKVLEDPRFAPVPGRPYRLSTVTKVATRLGPTIATGIVGALIRPEAARTRTFGLIDLARRTSTPPAGDLTPVQRLRFAEEVQRPLFAKELNQAMGPLFAGIMCRQIPVGLLKGVATQEEVESTTRGLPYNVTTDMDLELWQVAVNARPHRDLFLNTPAEELAGRYRAGELPDIGLGAFLDKYGHRGVAEIDLGVPHWADDPAPVFSTIANYLRVTDPEQAPDRRFERARREAEAKIDELVRRARRRRPIRAALAGFFMRRARQLAGLRELPKFVWLIPLVEIRRQMLIIGAALVERGLLDEAGDIMFLYVSEVQQALDGTDLRGLVAERRQSYRREMRRRNVPGLLLSDGTDVEAALPAPPATEGTLTGLAGAPGQVTGRARVVLSPANAHIEPGDILIAPTTDPGWTPLFMTAGGLVTETGSPMAHGPTVAREYGIPAVICVRDATREIRTGQLITVDGAAGTVRLEEEPATP</sequence>
<dbReference type="InterPro" id="IPR013815">
    <property type="entry name" value="ATP_grasp_subdomain_1"/>
</dbReference>
<name>A0A5S4GNU8_9ACTN</name>
<feature type="domain" description="Pyruvate phosphate dikinase AMP/ATP-binding" evidence="2">
    <location>
        <begin position="190"/>
        <end position="239"/>
    </location>
</feature>
<accession>A0A5S4GNU8</accession>
<evidence type="ECO:0000313" key="4">
    <source>
        <dbReference type="Proteomes" id="UP000306628"/>
    </source>
</evidence>
<dbReference type="Pfam" id="PF01326">
    <property type="entry name" value="PPDK_N"/>
    <property type="match status" value="2"/>
</dbReference>
<gene>
    <name evidence="3" type="ORF">ETD85_17460</name>
</gene>
<comment type="caution">
    <text evidence="3">The sequence shown here is derived from an EMBL/GenBank/DDBJ whole genome shotgun (WGS) entry which is preliminary data.</text>
</comment>
<proteinExistence type="predicted"/>
<dbReference type="InterPro" id="IPR051549">
    <property type="entry name" value="PEP_Utilizing_Enz"/>
</dbReference>
<dbReference type="EMBL" id="VCKX01000047">
    <property type="protein sequence ID" value="TMR34231.1"/>
    <property type="molecule type" value="Genomic_DNA"/>
</dbReference>
<dbReference type="SUPFAM" id="SSF56059">
    <property type="entry name" value="Glutathione synthetase ATP-binding domain-like"/>
    <property type="match status" value="1"/>
</dbReference>
<dbReference type="SUPFAM" id="SSF52009">
    <property type="entry name" value="Phosphohistidine domain"/>
    <property type="match status" value="1"/>
</dbReference>
<feature type="domain" description="PEP-utilising enzyme mobile" evidence="1">
    <location>
        <begin position="731"/>
        <end position="802"/>
    </location>
</feature>
<dbReference type="Gene3D" id="3.50.30.10">
    <property type="entry name" value="Phosphohistidine domain"/>
    <property type="match status" value="1"/>
</dbReference>
<dbReference type="GO" id="GO:0005524">
    <property type="term" value="F:ATP binding"/>
    <property type="evidence" value="ECO:0007669"/>
    <property type="project" value="InterPro"/>
</dbReference>
<reference evidence="3 4" key="1">
    <citation type="submission" date="2019-05" db="EMBL/GenBank/DDBJ databases">
        <title>Draft genome sequence of Nonomuraea zeae DSM 100528.</title>
        <authorList>
            <person name="Saricaoglu S."/>
            <person name="Isik K."/>
        </authorList>
    </citation>
    <scope>NUCLEOTIDE SEQUENCE [LARGE SCALE GENOMIC DNA]</scope>
    <source>
        <strain evidence="3 4">DSM 100528</strain>
    </source>
</reference>
<dbReference type="AlphaFoldDB" id="A0A5S4GNU8"/>
<dbReference type="InterPro" id="IPR002192">
    <property type="entry name" value="PPDK_AMP/ATP-bd"/>
</dbReference>
<dbReference type="InterPro" id="IPR036637">
    <property type="entry name" value="Phosphohistidine_dom_sf"/>
</dbReference>
<dbReference type="GO" id="GO:0016301">
    <property type="term" value="F:kinase activity"/>
    <property type="evidence" value="ECO:0007669"/>
    <property type="project" value="UniProtKB-KW"/>
</dbReference>
<evidence type="ECO:0000313" key="3">
    <source>
        <dbReference type="EMBL" id="TMR34231.1"/>
    </source>
</evidence>
<keyword evidence="3" id="KW-0670">Pyruvate</keyword>
<dbReference type="OrthoDB" id="9765468at2"/>
<protein>
    <submittedName>
        <fullName evidence="3">Pyruvate, water dikinase</fullName>
    </submittedName>
</protein>
<evidence type="ECO:0000259" key="1">
    <source>
        <dbReference type="Pfam" id="PF00391"/>
    </source>
</evidence>
<dbReference type="Gene3D" id="3.30.470.20">
    <property type="entry name" value="ATP-grasp fold, B domain"/>
    <property type="match status" value="2"/>
</dbReference>
<dbReference type="RefSeq" id="WP_138690778.1">
    <property type="nucleotide sequence ID" value="NZ_JBHSAZ010000026.1"/>
</dbReference>
<dbReference type="PANTHER" id="PTHR43615:SF1">
    <property type="entry name" value="PPDK_N DOMAIN-CONTAINING PROTEIN"/>
    <property type="match status" value="1"/>
</dbReference>
<keyword evidence="3" id="KW-0808">Transferase</keyword>
<evidence type="ECO:0000259" key="2">
    <source>
        <dbReference type="Pfam" id="PF01326"/>
    </source>
</evidence>
<organism evidence="3 4">
    <name type="scientific">Nonomuraea zeae</name>
    <dbReference type="NCBI Taxonomy" id="1642303"/>
    <lineage>
        <taxon>Bacteria</taxon>
        <taxon>Bacillati</taxon>
        <taxon>Actinomycetota</taxon>
        <taxon>Actinomycetes</taxon>
        <taxon>Streptosporangiales</taxon>
        <taxon>Streptosporangiaceae</taxon>
        <taxon>Nonomuraea</taxon>
    </lineage>
</organism>
<feature type="domain" description="Pyruvate phosphate dikinase AMP/ATP-binding" evidence="2">
    <location>
        <begin position="53"/>
        <end position="187"/>
    </location>
</feature>
<keyword evidence="4" id="KW-1185">Reference proteome</keyword>
<dbReference type="Gene3D" id="3.30.1490.20">
    <property type="entry name" value="ATP-grasp fold, A domain"/>
    <property type="match status" value="2"/>
</dbReference>
<dbReference type="InterPro" id="IPR008279">
    <property type="entry name" value="PEP-util_enz_mobile_dom"/>
</dbReference>
<dbReference type="PANTHER" id="PTHR43615">
    <property type="entry name" value="PHOSPHOENOLPYRUVATE SYNTHASE-RELATED"/>
    <property type="match status" value="1"/>
</dbReference>
<dbReference type="Pfam" id="PF00391">
    <property type="entry name" value="PEP-utilizers"/>
    <property type="match status" value="1"/>
</dbReference>